<reference evidence="3" key="1">
    <citation type="submission" date="2015-12" db="EMBL/GenBank/DDBJ databases">
        <title>Update maize B73 reference genome by single molecule sequencing technologies.</title>
        <authorList>
            <consortium name="Maize Genome Sequencing Project"/>
            <person name="Ware D."/>
        </authorList>
    </citation>
    <scope>NUCLEOTIDE SEQUENCE [LARGE SCALE GENOMIC DNA]</scope>
    <source>
        <strain evidence="3">cv. B73</strain>
    </source>
</reference>
<evidence type="ECO:0000313" key="2">
    <source>
        <dbReference type="EnsemblPlants" id="Zm00001eb062590_P001"/>
    </source>
</evidence>
<dbReference type="AlphaFoldDB" id="A0A804M6E3"/>
<evidence type="ECO:0000313" key="3">
    <source>
        <dbReference type="Proteomes" id="UP000007305"/>
    </source>
</evidence>
<proteinExistence type="predicted"/>
<dbReference type="EnsemblPlants" id="Zm00001eb062590_T001">
    <property type="protein sequence ID" value="Zm00001eb062590_P001"/>
    <property type="gene ID" value="Zm00001eb062590"/>
</dbReference>
<reference evidence="2" key="3">
    <citation type="submission" date="2021-05" db="UniProtKB">
        <authorList>
            <consortium name="EnsemblPlants"/>
        </authorList>
    </citation>
    <scope>IDENTIFICATION</scope>
    <source>
        <strain evidence="2">cv. B73</strain>
    </source>
</reference>
<evidence type="ECO:0000256" key="1">
    <source>
        <dbReference type="SAM" id="MobiDB-lite"/>
    </source>
</evidence>
<reference evidence="2" key="2">
    <citation type="submission" date="2019-07" db="EMBL/GenBank/DDBJ databases">
        <authorList>
            <person name="Seetharam A."/>
            <person name="Woodhouse M."/>
            <person name="Cannon E."/>
        </authorList>
    </citation>
    <scope>NUCLEOTIDE SEQUENCE [LARGE SCALE GENOMIC DNA]</scope>
    <source>
        <strain evidence="2">cv. B73</strain>
    </source>
</reference>
<dbReference type="Gramene" id="Zm00001eb062590_T001">
    <property type="protein sequence ID" value="Zm00001eb062590_P001"/>
    <property type="gene ID" value="Zm00001eb062590"/>
</dbReference>
<sequence>MAGATAHGARSVSIAAARCFSVDAHSEISLAVAEKKTNERSRKIAHRRPSISTSDDRGSSQWAAPFRRGAATAYHTPAPHGPGW</sequence>
<keyword evidence="3" id="KW-1185">Reference proteome</keyword>
<accession>A0A804M6E3</accession>
<organism evidence="2 3">
    <name type="scientific">Zea mays</name>
    <name type="common">Maize</name>
    <dbReference type="NCBI Taxonomy" id="4577"/>
    <lineage>
        <taxon>Eukaryota</taxon>
        <taxon>Viridiplantae</taxon>
        <taxon>Streptophyta</taxon>
        <taxon>Embryophyta</taxon>
        <taxon>Tracheophyta</taxon>
        <taxon>Spermatophyta</taxon>
        <taxon>Magnoliopsida</taxon>
        <taxon>Liliopsida</taxon>
        <taxon>Poales</taxon>
        <taxon>Poaceae</taxon>
        <taxon>PACMAD clade</taxon>
        <taxon>Panicoideae</taxon>
        <taxon>Andropogonodae</taxon>
        <taxon>Andropogoneae</taxon>
        <taxon>Tripsacinae</taxon>
        <taxon>Zea</taxon>
    </lineage>
</organism>
<feature type="region of interest" description="Disordered" evidence="1">
    <location>
        <begin position="35"/>
        <end position="84"/>
    </location>
</feature>
<dbReference type="InParanoid" id="A0A804M6E3"/>
<protein>
    <submittedName>
        <fullName evidence="2">Uncharacterized protein</fullName>
    </submittedName>
</protein>
<dbReference type="Proteomes" id="UP000007305">
    <property type="component" value="Chromosome 1"/>
</dbReference>
<name>A0A804M6E3_MAIZE</name>